<keyword evidence="2" id="KW-0325">Glycoprotein</keyword>
<organism evidence="8 9">
    <name type="scientific">Stichopus japonicus</name>
    <name type="common">Sea cucumber</name>
    <dbReference type="NCBI Taxonomy" id="307972"/>
    <lineage>
        <taxon>Eukaryota</taxon>
        <taxon>Metazoa</taxon>
        <taxon>Echinodermata</taxon>
        <taxon>Eleutherozoa</taxon>
        <taxon>Echinozoa</taxon>
        <taxon>Holothuroidea</taxon>
        <taxon>Aspidochirotacea</taxon>
        <taxon>Aspidochirotida</taxon>
        <taxon>Stichopodidae</taxon>
        <taxon>Apostichopus</taxon>
    </lineage>
</organism>
<evidence type="ECO:0000256" key="2">
    <source>
        <dbReference type="ARBA" id="ARBA00023180"/>
    </source>
</evidence>
<dbReference type="OrthoDB" id="411451at2759"/>
<dbReference type="Proteomes" id="UP000230750">
    <property type="component" value="Unassembled WGS sequence"/>
</dbReference>
<gene>
    <name evidence="8" type="ORF">BSL78_28709</name>
</gene>
<feature type="disulfide bond" evidence="5">
    <location>
        <begin position="377"/>
        <end position="385"/>
    </location>
</feature>
<dbReference type="PANTHER" id="PTHR10605">
    <property type="entry name" value="HEPARAN SULFATE SULFOTRANSFERASE"/>
    <property type="match status" value="1"/>
</dbReference>
<sequence>MLGFRVRGKPVLWLTVSMAIIILVTNISHHQSKQSEILQHPPPLMRGDVSGAYGYRSPSRPKQMSFKLDGDDYDMSYLENQFLEFTGSSSEDFDSEFFSDENVTFPEQNTNQKLTDFVVNKTTNVFQHGCYMRGAIKGIKKLLPVDVLSGLGCKQRPPEAIVFGVKKGGTTTLKEFLAFHPGVSVAPKELKFLSSSFLRKQGLEGYASLMPYSLPTQIPIEKTPGYMVRYRCIEPLKEMVPNCKLIAILSDPVKRAVSDFVHLSWVRDHREGGASELLPKHAHQMPHYEVKSTFEESVFYPNGSLKTWNTLLDTSLYYKHAKMWMGYFPPENFLFLDSSDLVYNPVRTFQEIEEFLGLPPFFSEHVFHFNETKGFYCVRYPIYSCMPPSKGRPHPIVDDRVVKKLQEYFEPYNKEFSHLINKTFSWTTYATDDE</sequence>
<keyword evidence="5" id="KW-1015">Disulfide bond</keyword>
<comment type="caution">
    <text evidence="8">The sequence shown here is derived from an EMBL/GenBank/DDBJ whole genome shotgun (WGS) entry which is preliminary data.</text>
</comment>
<dbReference type="InterPro" id="IPR000863">
    <property type="entry name" value="Sulfotransferase_dom"/>
</dbReference>
<evidence type="ECO:0000256" key="4">
    <source>
        <dbReference type="PIRSR" id="PIRSR637359-2"/>
    </source>
</evidence>
<evidence type="ECO:0000256" key="6">
    <source>
        <dbReference type="SAM" id="MobiDB-lite"/>
    </source>
</evidence>
<feature type="domain" description="Sulfotransferase" evidence="7">
    <location>
        <begin position="158"/>
        <end position="383"/>
    </location>
</feature>
<name>A0A2G8JFI6_STIJA</name>
<proteinExistence type="predicted"/>
<keyword evidence="1 8" id="KW-0808">Transferase</keyword>
<protein>
    <submittedName>
        <fullName evidence="8">Putative heparan sulfate glucosamine 3-O-sulfotransferase 1-like</fullName>
    </submittedName>
</protein>
<reference evidence="8 9" key="1">
    <citation type="journal article" date="2017" name="PLoS Biol.">
        <title>The sea cucumber genome provides insights into morphological evolution and visceral regeneration.</title>
        <authorList>
            <person name="Zhang X."/>
            <person name="Sun L."/>
            <person name="Yuan J."/>
            <person name="Sun Y."/>
            <person name="Gao Y."/>
            <person name="Zhang L."/>
            <person name="Li S."/>
            <person name="Dai H."/>
            <person name="Hamel J.F."/>
            <person name="Liu C."/>
            <person name="Yu Y."/>
            <person name="Liu S."/>
            <person name="Lin W."/>
            <person name="Guo K."/>
            <person name="Jin S."/>
            <person name="Xu P."/>
            <person name="Storey K.B."/>
            <person name="Huan P."/>
            <person name="Zhang T."/>
            <person name="Zhou Y."/>
            <person name="Zhang J."/>
            <person name="Lin C."/>
            <person name="Li X."/>
            <person name="Xing L."/>
            <person name="Huo D."/>
            <person name="Sun M."/>
            <person name="Wang L."/>
            <person name="Mercier A."/>
            <person name="Li F."/>
            <person name="Yang H."/>
            <person name="Xiang J."/>
        </authorList>
    </citation>
    <scope>NUCLEOTIDE SEQUENCE [LARGE SCALE GENOMIC DNA]</scope>
    <source>
        <strain evidence="8">Shaxun</strain>
        <tissue evidence="8">Muscle</tissue>
    </source>
</reference>
<accession>A0A2G8JFI6</accession>
<feature type="region of interest" description="Disordered" evidence="6">
    <location>
        <begin position="34"/>
        <end position="60"/>
    </location>
</feature>
<evidence type="ECO:0000256" key="5">
    <source>
        <dbReference type="PIRSR" id="PIRSR637359-3"/>
    </source>
</evidence>
<evidence type="ECO:0000313" key="8">
    <source>
        <dbReference type="EMBL" id="PIK34469.1"/>
    </source>
</evidence>
<dbReference type="AlphaFoldDB" id="A0A2G8JFI6"/>
<evidence type="ECO:0000256" key="3">
    <source>
        <dbReference type="PIRSR" id="PIRSR637359-1"/>
    </source>
</evidence>
<feature type="binding site" evidence="4">
    <location>
        <position position="376"/>
    </location>
    <ligand>
        <name>3'-phosphoadenylyl sulfate</name>
        <dbReference type="ChEBI" id="CHEBI:58339"/>
    </ligand>
</feature>
<dbReference type="GO" id="GO:0008467">
    <property type="term" value="F:[heparan sulfate]-glucosamine 3-sulfotransferase activity"/>
    <property type="evidence" value="ECO:0007669"/>
    <property type="project" value="TreeGrafter"/>
</dbReference>
<dbReference type="InterPro" id="IPR037359">
    <property type="entry name" value="NST/OST"/>
</dbReference>
<dbReference type="Pfam" id="PF00685">
    <property type="entry name" value="Sulfotransfer_1"/>
    <property type="match status" value="1"/>
</dbReference>
<dbReference type="InterPro" id="IPR027417">
    <property type="entry name" value="P-loop_NTPase"/>
</dbReference>
<dbReference type="EMBL" id="MRZV01002165">
    <property type="protein sequence ID" value="PIK34469.1"/>
    <property type="molecule type" value="Genomic_DNA"/>
</dbReference>
<evidence type="ECO:0000256" key="1">
    <source>
        <dbReference type="ARBA" id="ARBA00022679"/>
    </source>
</evidence>
<feature type="binding site" evidence="4">
    <location>
        <begin position="390"/>
        <end position="394"/>
    </location>
    <ligand>
        <name>3'-phosphoadenylyl sulfate</name>
        <dbReference type="ChEBI" id="CHEBI:58339"/>
    </ligand>
</feature>
<keyword evidence="9" id="KW-1185">Reference proteome</keyword>
<feature type="binding site" evidence="4">
    <location>
        <position position="258"/>
    </location>
    <ligand>
        <name>3'-phosphoadenylyl sulfate</name>
        <dbReference type="ChEBI" id="CHEBI:58339"/>
    </ligand>
</feature>
<dbReference type="PANTHER" id="PTHR10605:SF65">
    <property type="entry name" value="GH20068P"/>
    <property type="match status" value="1"/>
</dbReference>
<feature type="active site" description="For sulfotransferase activity" evidence="3">
    <location>
        <position position="167"/>
    </location>
</feature>
<dbReference type="SUPFAM" id="SSF52540">
    <property type="entry name" value="P-loop containing nucleoside triphosphate hydrolases"/>
    <property type="match status" value="1"/>
</dbReference>
<dbReference type="Gene3D" id="3.40.50.300">
    <property type="entry name" value="P-loop containing nucleotide triphosphate hydrolases"/>
    <property type="match status" value="1"/>
</dbReference>
<evidence type="ECO:0000313" key="9">
    <source>
        <dbReference type="Proteomes" id="UP000230750"/>
    </source>
</evidence>
<dbReference type="STRING" id="307972.A0A2G8JFI6"/>
<evidence type="ECO:0000259" key="7">
    <source>
        <dbReference type="Pfam" id="PF00685"/>
    </source>
</evidence>